<protein>
    <submittedName>
        <fullName evidence="1">Uncharacterized protein</fullName>
    </submittedName>
</protein>
<evidence type="ECO:0000313" key="2">
    <source>
        <dbReference type="Proteomes" id="UP001215598"/>
    </source>
</evidence>
<name>A0AAD7ICG7_9AGAR</name>
<reference evidence="1" key="1">
    <citation type="submission" date="2023-03" db="EMBL/GenBank/DDBJ databases">
        <title>Massive genome expansion in bonnet fungi (Mycena s.s.) driven by repeated elements and novel gene families across ecological guilds.</title>
        <authorList>
            <consortium name="Lawrence Berkeley National Laboratory"/>
            <person name="Harder C.B."/>
            <person name="Miyauchi S."/>
            <person name="Viragh M."/>
            <person name="Kuo A."/>
            <person name="Thoen E."/>
            <person name="Andreopoulos B."/>
            <person name="Lu D."/>
            <person name="Skrede I."/>
            <person name="Drula E."/>
            <person name="Henrissat B."/>
            <person name="Morin E."/>
            <person name="Kohler A."/>
            <person name="Barry K."/>
            <person name="LaButti K."/>
            <person name="Morin E."/>
            <person name="Salamov A."/>
            <person name="Lipzen A."/>
            <person name="Mereny Z."/>
            <person name="Hegedus B."/>
            <person name="Baldrian P."/>
            <person name="Stursova M."/>
            <person name="Weitz H."/>
            <person name="Taylor A."/>
            <person name="Grigoriev I.V."/>
            <person name="Nagy L.G."/>
            <person name="Martin F."/>
            <person name="Kauserud H."/>
        </authorList>
    </citation>
    <scope>NUCLEOTIDE SEQUENCE</scope>
    <source>
        <strain evidence="1">CBHHK182m</strain>
    </source>
</reference>
<dbReference type="AlphaFoldDB" id="A0AAD7ICG7"/>
<evidence type="ECO:0000313" key="1">
    <source>
        <dbReference type="EMBL" id="KAJ7738950.1"/>
    </source>
</evidence>
<organism evidence="1 2">
    <name type="scientific">Mycena metata</name>
    <dbReference type="NCBI Taxonomy" id="1033252"/>
    <lineage>
        <taxon>Eukaryota</taxon>
        <taxon>Fungi</taxon>
        <taxon>Dikarya</taxon>
        <taxon>Basidiomycota</taxon>
        <taxon>Agaricomycotina</taxon>
        <taxon>Agaricomycetes</taxon>
        <taxon>Agaricomycetidae</taxon>
        <taxon>Agaricales</taxon>
        <taxon>Marasmiineae</taxon>
        <taxon>Mycenaceae</taxon>
        <taxon>Mycena</taxon>
    </lineage>
</organism>
<dbReference type="Proteomes" id="UP001215598">
    <property type="component" value="Unassembled WGS sequence"/>
</dbReference>
<sequence length="127" mass="13916">MLGDVSEFKDIQTSVSGFLECVDIMNASRRVAVSVFREPQFFTAKAKAKLISLPKAMAPKRAKPKPTIWPWPGLRFSEAKGQAKKAKAKARTSLALAVPIIVGMEHIDLGIIPRCSSSYPVMSSVKR</sequence>
<proteinExistence type="predicted"/>
<keyword evidence="2" id="KW-1185">Reference proteome</keyword>
<accession>A0AAD7ICG7</accession>
<comment type="caution">
    <text evidence="1">The sequence shown here is derived from an EMBL/GenBank/DDBJ whole genome shotgun (WGS) entry which is preliminary data.</text>
</comment>
<gene>
    <name evidence="1" type="ORF">B0H16DRAFT_1465509</name>
</gene>
<dbReference type="EMBL" id="JARKIB010000109">
    <property type="protein sequence ID" value="KAJ7738950.1"/>
    <property type="molecule type" value="Genomic_DNA"/>
</dbReference>